<feature type="transmembrane region" description="Helical" evidence="9">
    <location>
        <begin position="124"/>
        <end position="144"/>
    </location>
</feature>
<dbReference type="InterPro" id="IPR003594">
    <property type="entry name" value="HATPase_dom"/>
</dbReference>
<proteinExistence type="predicted"/>
<evidence type="ECO:0000256" key="7">
    <source>
        <dbReference type="ARBA" id="ARBA00022840"/>
    </source>
</evidence>
<feature type="domain" description="DUF7134" evidence="12">
    <location>
        <begin position="25"/>
        <end position="141"/>
    </location>
</feature>
<feature type="domain" description="Signal transduction histidine kinase subgroup 3 dimerisation and phosphoacceptor" evidence="11">
    <location>
        <begin position="220"/>
        <end position="286"/>
    </location>
</feature>
<dbReference type="GO" id="GO:0046983">
    <property type="term" value="F:protein dimerization activity"/>
    <property type="evidence" value="ECO:0007669"/>
    <property type="project" value="InterPro"/>
</dbReference>
<feature type="transmembrane region" description="Helical" evidence="9">
    <location>
        <begin position="99"/>
        <end position="117"/>
    </location>
</feature>
<evidence type="ECO:0000256" key="2">
    <source>
        <dbReference type="ARBA" id="ARBA00012438"/>
    </source>
</evidence>
<dbReference type="Gene3D" id="3.30.565.10">
    <property type="entry name" value="Histidine kinase-like ATPase, C-terminal domain"/>
    <property type="match status" value="1"/>
</dbReference>
<evidence type="ECO:0000256" key="9">
    <source>
        <dbReference type="SAM" id="Phobius"/>
    </source>
</evidence>
<comment type="caution">
    <text evidence="13">The sequence shown here is derived from an EMBL/GenBank/DDBJ whole genome shotgun (WGS) entry which is preliminary data.</text>
</comment>
<keyword evidence="8" id="KW-0902">Two-component regulatory system</keyword>
<feature type="transmembrane region" description="Helical" evidence="9">
    <location>
        <begin position="78"/>
        <end position="93"/>
    </location>
</feature>
<keyword evidence="9" id="KW-0812">Transmembrane</keyword>
<dbReference type="InterPro" id="IPR055558">
    <property type="entry name" value="DUF7134"/>
</dbReference>
<feature type="transmembrane region" description="Helical" evidence="9">
    <location>
        <begin position="164"/>
        <end position="186"/>
    </location>
</feature>
<dbReference type="PANTHER" id="PTHR24421">
    <property type="entry name" value="NITRATE/NITRITE SENSOR PROTEIN NARX-RELATED"/>
    <property type="match status" value="1"/>
</dbReference>
<keyword evidence="3" id="KW-0597">Phosphoprotein</keyword>
<evidence type="ECO:0000313" key="13">
    <source>
        <dbReference type="EMBL" id="PFG30308.1"/>
    </source>
</evidence>
<keyword evidence="9" id="KW-0472">Membrane</keyword>
<dbReference type="CDD" id="cd16917">
    <property type="entry name" value="HATPase_UhpB-NarQ-NarX-like"/>
    <property type="match status" value="1"/>
</dbReference>
<dbReference type="Gene3D" id="1.20.5.1930">
    <property type="match status" value="1"/>
</dbReference>
<gene>
    <name evidence="13" type="ORF">ATJ78_1237</name>
</gene>
<dbReference type="PANTHER" id="PTHR24421:SF10">
    <property type="entry name" value="NITRATE_NITRITE SENSOR PROTEIN NARQ"/>
    <property type="match status" value="1"/>
</dbReference>
<accession>A0A2A9DUD7</accession>
<dbReference type="Proteomes" id="UP000221369">
    <property type="component" value="Unassembled WGS sequence"/>
</dbReference>
<dbReference type="GO" id="GO:0005524">
    <property type="term" value="F:ATP binding"/>
    <property type="evidence" value="ECO:0007669"/>
    <property type="project" value="UniProtKB-KW"/>
</dbReference>
<evidence type="ECO:0000256" key="1">
    <source>
        <dbReference type="ARBA" id="ARBA00000085"/>
    </source>
</evidence>
<keyword evidence="7" id="KW-0067">ATP-binding</keyword>
<evidence type="ECO:0000256" key="3">
    <source>
        <dbReference type="ARBA" id="ARBA00022553"/>
    </source>
</evidence>
<dbReference type="EMBL" id="PDJE01000001">
    <property type="protein sequence ID" value="PFG30308.1"/>
    <property type="molecule type" value="Genomic_DNA"/>
</dbReference>
<dbReference type="InterPro" id="IPR011712">
    <property type="entry name" value="Sig_transdc_His_kin_sub3_dim/P"/>
</dbReference>
<keyword evidence="14" id="KW-1185">Reference proteome</keyword>
<dbReference type="RefSeq" id="WP_098406788.1">
    <property type="nucleotide sequence ID" value="NZ_PDJE01000001.1"/>
</dbReference>
<sequence length="435" mass="46878">MSETTAPSEREWARLPATPLQRRRDALGALVLFACMMPSTVLYQLSGTTGEPSPMWVTIVWAVVMCGALAFRRRWPSITALVVAATYIVGLEVGAQELLFSQIVLFISMYTVGAWVTDRRVVRFVLGAVIGAMLIWLAISMVVVATDSEVRDDFGGFGTQTAMLAFMGIQLITNLLYFGGAAYFGAHAFKSARQRAELEYRTHELEQERERSAAQAVALERVRIARELHDVVAHHVSVMGVQAGAARTVMDMNPQATRDSLANIEQNARTAIDELHHLVGTLREGDAEEEASASASTVDISQLDELIAASSVAGLPTSFDVLGEQRQLAGTVSLTLFRIAQEALTNARKYAGPDATADVRLRYLDSVVELEVTNTGIVPVKPRPGGLGHLGMRERIAAVGGEIEIGPRSRGGYLVRARIPLSTPVATSASSGATA</sequence>
<evidence type="ECO:0000256" key="6">
    <source>
        <dbReference type="ARBA" id="ARBA00022777"/>
    </source>
</evidence>
<organism evidence="13 14">
    <name type="scientific">Paramicrobacterium agarici</name>
    <dbReference type="NCBI Taxonomy" id="630514"/>
    <lineage>
        <taxon>Bacteria</taxon>
        <taxon>Bacillati</taxon>
        <taxon>Actinomycetota</taxon>
        <taxon>Actinomycetes</taxon>
        <taxon>Micrococcales</taxon>
        <taxon>Microbacteriaceae</taxon>
        <taxon>Paramicrobacterium</taxon>
    </lineage>
</organism>
<dbReference type="Pfam" id="PF23539">
    <property type="entry name" value="DUF7134"/>
    <property type="match status" value="1"/>
</dbReference>
<evidence type="ECO:0000256" key="5">
    <source>
        <dbReference type="ARBA" id="ARBA00022741"/>
    </source>
</evidence>
<keyword evidence="9" id="KW-1133">Transmembrane helix</keyword>
<dbReference type="SUPFAM" id="SSF55874">
    <property type="entry name" value="ATPase domain of HSP90 chaperone/DNA topoisomerase II/histidine kinase"/>
    <property type="match status" value="1"/>
</dbReference>
<reference evidence="13 14" key="1">
    <citation type="submission" date="2017-10" db="EMBL/GenBank/DDBJ databases">
        <title>Sequencing the genomes of 1000 actinobacteria strains.</title>
        <authorList>
            <person name="Klenk H.-P."/>
        </authorList>
    </citation>
    <scope>NUCLEOTIDE SEQUENCE [LARGE SCALE GENOMIC DNA]</scope>
    <source>
        <strain evidence="13 14">DSM 21798</strain>
    </source>
</reference>
<dbReference type="InterPro" id="IPR050482">
    <property type="entry name" value="Sensor_HK_TwoCompSys"/>
</dbReference>
<feature type="transmembrane region" description="Helical" evidence="9">
    <location>
        <begin position="55"/>
        <end position="71"/>
    </location>
</feature>
<evidence type="ECO:0000313" key="14">
    <source>
        <dbReference type="Proteomes" id="UP000221369"/>
    </source>
</evidence>
<feature type="domain" description="Histidine kinase/HSP90-like ATPase" evidence="10">
    <location>
        <begin position="333"/>
        <end position="422"/>
    </location>
</feature>
<dbReference type="AlphaFoldDB" id="A0A2A9DUD7"/>
<name>A0A2A9DUD7_9MICO</name>
<evidence type="ECO:0000259" key="10">
    <source>
        <dbReference type="Pfam" id="PF02518"/>
    </source>
</evidence>
<evidence type="ECO:0000256" key="8">
    <source>
        <dbReference type="ARBA" id="ARBA00023012"/>
    </source>
</evidence>
<keyword evidence="6 13" id="KW-0418">Kinase</keyword>
<evidence type="ECO:0000259" key="11">
    <source>
        <dbReference type="Pfam" id="PF07730"/>
    </source>
</evidence>
<dbReference type="GO" id="GO:0016020">
    <property type="term" value="C:membrane"/>
    <property type="evidence" value="ECO:0007669"/>
    <property type="project" value="InterPro"/>
</dbReference>
<evidence type="ECO:0000256" key="4">
    <source>
        <dbReference type="ARBA" id="ARBA00022679"/>
    </source>
</evidence>
<dbReference type="InterPro" id="IPR036890">
    <property type="entry name" value="HATPase_C_sf"/>
</dbReference>
<evidence type="ECO:0000259" key="12">
    <source>
        <dbReference type="Pfam" id="PF23539"/>
    </source>
</evidence>
<keyword evidence="4" id="KW-0808">Transferase</keyword>
<comment type="catalytic activity">
    <reaction evidence="1">
        <text>ATP + protein L-histidine = ADP + protein N-phospho-L-histidine.</text>
        <dbReference type="EC" id="2.7.13.3"/>
    </reaction>
</comment>
<dbReference type="Pfam" id="PF02518">
    <property type="entry name" value="HATPase_c"/>
    <property type="match status" value="1"/>
</dbReference>
<keyword evidence="5" id="KW-0547">Nucleotide-binding</keyword>
<dbReference type="GO" id="GO:0000155">
    <property type="term" value="F:phosphorelay sensor kinase activity"/>
    <property type="evidence" value="ECO:0007669"/>
    <property type="project" value="InterPro"/>
</dbReference>
<feature type="transmembrane region" description="Helical" evidence="9">
    <location>
        <begin position="26"/>
        <end position="43"/>
    </location>
</feature>
<dbReference type="Pfam" id="PF07730">
    <property type="entry name" value="HisKA_3"/>
    <property type="match status" value="1"/>
</dbReference>
<protein>
    <recommendedName>
        <fullName evidence="2">histidine kinase</fullName>
        <ecNumber evidence="2">2.7.13.3</ecNumber>
    </recommendedName>
</protein>
<dbReference type="EC" id="2.7.13.3" evidence="2"/>